<protein>
    <submittedName>
        <fullName evidence="2">Aminoglycoside phosphotransferase</fullName>
    </submittedName>
</protein>
<gene>
    <name evidence="2" type="ORF">CUESP1_2774</name>
</gene>
<name>A0A1M4PRI5_9FIRM</name>
<keyword evidence="3" id="KW-1185">Reference proteome</keyword>
<organism evidence="2 3">
    <name type="scientific">[Clostridium] ultunense Esp</name>
    <dbReference type="NCBI Taxonomy" id="1288971"/>
    <lineage>
        <taxon>Bacteria</taxon>
        <taxon>Bacillati</taxon>
        <taxon>Bacillota</taxon>
        <taxon>Tissierellia</taxon>
        <taxon>Tissierellales</taxon>
        <taxon>Tepidimicrobiaceae</taxon>
        <taxon>Schnuerera</taxon>
    </lineage>
</organism>
<reference evidence="2 3" key="1">
    <citation type="submission" date="2016-11" db="EMBL/GenBank/DDBJ databases">
        <authorList>
            <person name="Manzoor S."/>
        </authorList>
    </citation>
    <scope>NUCLEOTIDE SEQUENCE [LARGE SCALE GENOMIC DNA]</scope>
    <source>
        <strain evidence="2">Clostridium ultunense strain Esp</strain>
    </source>
</reference>
<dbReference type="SUPFAM" id="SSF56112">
    <property type="entry name" value="Protein kinase-like (PK-like)"/>
    <property type="match status" value="1"/>
</dbReference>
<dbReference type="Proteomes" id="UP000245423">
    <property type="component" value="Chromosome 1"/>
</dbReference>
<evidence type="ECO:0000313" key="2">
    <source>
        <dbReference type="EMBL" id="SHD78107.1"/>
    </source>
</evidence>
<dbReference type="InterPro" id="IPR002575">
    <property type="entry name" value="Aminoglycoside_PTrfase"/>
</dbReference>
<proteinExistence type="predicted"/>
<keyword evidence="2" id="KW-0808">Transferase</keyword>
<dbReference type="GO" id="GO:0016740">
    <property type="term" value="F:transferase activity"/>
    <property type="evidence" value="ECO:0007669"/>
    <property type="project" value="UniProtKB-KW"/>
</dbReference>
<accession>A0A1M4PRI5</accession>
<feature type="domain" description="Aminoglycoside phosphotransferase" evidence="1">
    <location>
        <begin position="41"/>
        <end position="100"/>
    </location>
</feature>
<dbReference type="AlphaFoldDB" id="A0A1M4PRI5"/>
<dbReference type="Pfam" id="PF01636">
    <property type="entry name" value="APH"/>
    <property type="match status" value="1"/>
</dbReference>
<dbReference type="InterPro" id="IPR011009">
    <property type="entry name" value="Kinase-like_dom_sf"/>
</dbReference>
<dbReference type="Gene3D" id="3.90.1200.10">
    <property type="match status" value="1"/>
</dbReference>
<dbReference type="EMBL" id="LT669839">
    <property type="protein sequence ID" value="SHD78107.1"/>
    <property type="molecule type" value="Genomic_DNA"/>
</dbReference>
<sequence length="157" mass="18431">MQRDVQYICSKLHKQIIENKINDVPNYKDFLRDNIQNAQSLKEREEMLCMLDKLPNGSTLCHGDFHPGNIFIHNGQTTVIDFMNICHGHFLYDIARTIFLVEYTPLPVEIKEKEKLLKFRKTLADLYLREMNVTRKIIEDYLSVIIAARMGECPTEK</sequence>
<evidence type="ECO:0000259" key="1">
    <source>
        <dbReference type="Pfam" id="PF01636"/>
    </source>
</evidence>
<evidence type="ECO:0000313" key="3">
    <source>
        <dbReference type="Proteomes" id="UP000245423"/>
    </source>
</evidence>